<dbReference type="InterPro" id="IPR001650">
    <property type="entry name" value="Helicase_C-like"/>
</dbReference>
<feature type="region of interest" description="Disordered" evidence="7">
    <location>
        <begin position="1631"/>
        <end position="1661"/>
    </location>
</feature>
<dbReference type="InterPro" id="IPR016197">
    <property type="entry name" value="Chromo-like_dom_sf"/>
</dbReference>
<dbReference type="GO" id="GO:0140658">
    <property type="term" value="F:ATP-dependent chromatin remodeler activity"/>
    <property type="evidence" value="ECO:0007669"/>
    <property type="project" value="TreeGrafter"/>
</dbReference>
<feature type="compositionally biased region" description="Polar residues" evidence="7">
    <location>
        <begin position="77"/>
        <end position="88"/>
    </location>
</feature>
<feature type="region of interest" description="Disordered" evidence="7">
    <location>
        <begin position="1419"/>
        <end position="1618"/>
    </location>
</feature>
<name>A0AAE0WVG3_9PEZI</name>
<feature type="compositionally biased region" description="Acidic residues" evidence="7">
    <location>
        <begin position="334"/>
        <end position="347"/>
    </location>
</feature>
<reference evidence="10" key="1">
    <citation type="submission" date="2023-07" db="EMBL/GenBank/DDBJ databases">
        <title>Black Yeasts Isolated from many extreme environments.</title>
        <authorList>
            <person name="Coleine C."/>
            <person name="Stajich J.E."/>
            <person name="Selbmann L."/>
        </authorList>
    </citation>
    <scope>NUCLEOTIDE SEQUENCE</scope>
    <source>
        <strain evidence="10">CCFEE 5485</strain>
    </source>
</reference>
<feature type="compositionally biased region" description="Low complexity" evidence="7">
    <location>
        <begin position="1494"/>
        <end position="1510"/>
    </location>
</feature>
<feature type="compositionally biased region" description="Acidic residues" evidence="7">
    <location>
        <begin position="99"/>
        <end position="108"/>
    </location>
</feature>
<evidence type="ECO:0000256" key="7">
    <source>
        <dbReference type="SAM" id="MobiDB-lite"/>
    </source>
</evidence>
<dbReference type="InterPro" id="IPR049730">
    <property type="entry name" value="SNF2/RAD54-like_C"/>
</dbReference>
<feature type="region of interest" description="Disordered" evidence="7">
    <location>
        <begin position="535"/>
        <end position="560"/>
    </location>
</feature>
<evidence type="ECO:0000256" key="6">
    <source>
        <dbReference type="ARBA" id="ARBA00023242"/>
    </source>
</evidence>
<feature type="compositionally biased region" description="Polar residues" evidence="7">
    <location>
        <begin position="1594"/>
        <end position="1615"/>
    </location>
</feature>
<dbReference type="InterPro" id="IPR038718">
    <property type="entry name" value="SNF2-like_sf"/>
</dbReference>
<dbReference type="InterPro" id="IPR011011">
    <property type="entry name" value="Znf_FYVE_PHD"/>
</dbReference>
<evidence type="ECO:0000256" key="1">
    <source>
        <dbReference type="ARBA" id="ARBA00004123"/>
    </source>
</evidence>
<keyword evidence="11" id="KW-1185">Reference proteome</keyword>
<dbReference type="SUPFAM" id="SSF57903">
    <property type="entry name" value="FYVE/PHD zinc finger"/>
    <property type="match status" value="1"/>
</dbReference>
<proteinExistence type="predicted"/>
<feature type="compositionally biased region" description="Acidic residues" evidence="7">
    <location>
        <begin position="1446"/>
        <end position="1473"/>
    </location>
</feature>
<dbReference type="SUPFAM" id="SSF52540">
    <property type="entry name" value="P-loop containing nucleoside triphosphate hydrolases"/>
    <property type="match status" value="2"/>
</dbReference>
<dbReference type="InterPro" id="IPR014001">
    <property type="entry name" value="Helicase_ATP-bd"/>
</dbReference>
<feature type="compositionally biased region" description="Polar residues" evidence="7">
    <location>
        <begin position="23"/>
        <end position="32"/>
    </location>
</feature>
<dbReference type="SMART" id="SM00487">
    <property type="entry name" value="DEXDc"/>
    <property type="match status" value="1"/>
</dbReference>
<evidence type="ECO:0000256" key="2">
    <source>
        <dbReference type="ARBA" id="ARBA00011353"/>
    </source>
</evidence>
<dbReference type="Pfam" id="PF23615">
    <property type="entry name" value="Chromo_MIT1"/>
    <property type="match status" value="1"/>
</dbReference>
<feature type="region of interest" description="Disordered" evidence="7">
    <location>
        <begin position="199"/>
        <end position="409"/>
    </location>
</feature>
<keyword evidence="4" id="KW-0378">Hydrolase</keyword>
<protein>
    <submittedName>
        <fullName evidence="10">Uncharacterized protein</fullName>
    </submittedName>
</protein>
<dbReference type="Gene3D" id="3.40.50.300">
    <property type="entry name" value="P-loop containing nucleotide triphosphate hydrolases"/>
    <property type="match status" value="1"/>
</dbReference>
<feature type="compositionally biased region" description="Low complexity" evidence="7">
    <location>
        <begin position="1640"/>
        <end position="1650"/>
    </location>
</feature>
<evidence type="ECO:0000259" key="9">
    <source>
        <dbReference type="PROSITE" id="PS51194"/>
    </source>
</evidence>
<feature type="region of interest" description="Disordered" evidence="7">
    <location>
        <begin position="1697"/>
        <end position="1722"/>
    </location>
</feature>
<evidence type="ECO:0000313" key="11">
    <source>
        <dbReference type="Proteomes" id="UP001274830"/>
    </source>
</evidence>
<dbReference type="InterPro" id="IPR000330">
    <property type="entry name" value="SNF2_N"/>
</dbReference>
<dbReference type="Pfam" id="PF18585">
    <property type="entry name" value="zf-CCCH_6"/>
    <property type="match status" value="1"/>
</dbReference>
<dbReference type="InterPro" id="IPR041684">
    <property type="entry name" value="Znf-PHD-like"/>
</dbReference>
<dbReference type="GO" id="GO:0000785">
    <property type="term" value="C:chromatin"/>
    <property type="evidence" value="ECO:0007669"/>
    <property type="project" value="TreeGrafter"/>
</dbReference>
<feature type="domain" description="Helicase ATP-binding" evidence="8">
    <location>
        <begin position="831"/>
        <end position="1002"/>
    </location>
</feature>
<feature type="compositionally biased region" description="Basic residues" evidence="7">
    <location>
        <begin position="305"/>
        <end position="314"/>
    </location>
</feature>
<dbReference type="Proteomes" id="UP001274830">
    <property type="component" value="Unassembled WGS sequence"/>
</dbReference>
<dbReference type="PROSITE" id="PS51192">
    <property type="entry name" value="HELICASE_ATP_BIND_1"/>
    <property type="match status" value="1"/>
</dbReference>
<dbReference type="GO" id="GO:0005524">
    <property type="term" value="F:ATP binding"/>
    <property type="evidence" value="ECO:0007669"/>
    <property type="project" value="UniProtKB-KW"/>
</dbReference>
<dbReference type="GO" id="GO:0003682">
    <property type="term" value="F:chromatin binding"/>
    <property type="evidence" value="ECO:0007669"/>
    <property type="project" value="TreeGrafter"/>
</dbReference>
<dbReference type="InterPro" id="IPR027417">
    <property type="entry name" value="P-loop_NTPase"/>
</dbReference>
<dbReference type="Pfam" id="PF00106">
    <property type="entry name" value="adh_short"/>
    <property type="match status" value="1"/>
</dbReference>
<dbReference type="CDD" id="cd15489">
    <property type="entry name" value="PHD_SF"/>
    <property type="match status" value="1"/>
</dbReference>
<dbReference type="GO" id="GO:0005634">
    <property type="term" value="C:nucleus"/>
    <property type="evidence" value="ECO:0007669"/>
    <property type="project" value="UniProtKB-SubCell"/>
</dbReference>
<dbReference type="SMART" id="SM00490">
    <property type="entry name" value="HELICc"/>
    <property type="match status" value="1"/>
</dbReference>
<dbReference type="InterPro" id="IPR002347">
    <property type="entry name" value="SDR_fam"/>
</dbReference>
<dbReference type="Pfam" id="PF00176">
    <property type="entry name" value="SNF2-rel_dom"/>
    <property type="match status" value="1"/>
</dbReference>
<dbReference type="PANTHER" id="PTHR45623">
    <property type="entry name" value="CHROMODOMAIN-HELICASE-DNA-BINDING PROTEIN 3-RELATED-RELATED"/>
    <property type="match status" value="1"/>
</dbReference>
<sequence>MAFSFQTSADLDSDDDDAPVELSQWQTTNKSQAPAHVAAMMAQTTNDEDDSGDDLAISALAAFQSGKRATPPLLSRPSFTSINQTASQPGLPVLPNVDVDVDMDDEPAYDANVMGGDEGDEEQDMSSLDEPRMKAVVPLLPRMDLEQEDEVVDMTVGEGVVRRVLAERQMSRDRLAYKVEFEDWSVEEVSFDELLEYENGSEALQEFHDNPPTPEPEPETVSRKRPRNMSSRPSRNSLLQAGFVSTVDAVPMSDEEPSDDEQITVSTRSSKRRRIYEQYEDDGEEAQDDEDELGDEDDSEVEMRHSRRGPRSRLRNTTSAAGRSLRSANKPSPDDDEDEEDDSDDEAFLQSDILGARRRKPRKRRSNANQLGADSDEDEIGFSRNKRQREGDRKSGRANRHQGGMQEVGENDDFEQEAARAPVAKPKVSGAREAFIQLPRGDEFRMRHTQYCETCGQGPNFAPLVHCQGCTLSYHKSCLGHRSGREHLVTKIGDGDFVLQCRRCVAFPKKKDAMSPDQGRCSECHNHGNACRPFRSRKSPAQEQKEREDNHGEDPSYQVHESRINNPDNVLFRCMTCWRGFHFEHLPPKSDMMEMEAEVDVEQRFREYGRDWKCKECIDAPAKVAGIIAWKPVDEDTYDPEFAFDQIEEDEKVYLLKWEGMSYFRASWMPGAWVWGSTTHMMRKAFAKKDEAQHPKMRTEDAIPEDYLRTDIVLDIKFTSIVDIRTEEVDKARIREVEKALIKYRGLGYEDAVWEAPPGPDDGDRWTDFVTAYKDWVAGRYVRQSTASKLKKTLEKIRTQDFSKLEKKTQPDNLVGGELMRYQIEGLNWLYYKWFTQKNAILADEMGLGKTIQIIGFLATLVQEHNCFPFLVVVPNSTCPNWRREIKRWAPSLRVVAYYGSKESRDQAFRYELFPEGSKDLRCHIVVTSYDAAADENCRKFFRSVPWQGLVVDEGQRLKNDKNLLYTALGALKVPFRILLTGTPLQNNQRELFNLLHFLDESYDAEKLDQEFMLDGLTQAKIQELHDMIRPFFLRRTKAQVLTFLPPMAQIILPISMSMVQKKVYRTILAKNPDLMKAIFSSGGNGALGKGERASLSNILMQLRKCLCHPFVYSKGIEERNVEVSASHRNLVDASSKLKLLEILLPKLQERGHRVLIFSQFLDQLDILEDFMDGLGMPFQRLDGSISALQKQKRIDEFNAPDSALFAFLLSTRAGGVGINLATADTVIILDPDFNPHQDIQALSRAHRIGQTKKVLCFQLVTRASAEERIMQMGRKKLALDHVLIQNMDADDAEENDLVSVLRHGATELFEDSGETDITYDAVSVDRLLDRSQIEHTGAGEDRSAETQFSVARVWANDTGALQDEMVDMRGPEETAPDPGVWANILKERERVAAEEAVAKAEAFGRGRRARGAVDYIDKNGGEADATDIPEGPQPIKRKVKNGNESDTDFQADESGDDEPAAGEDEMELDGEDAATISAGAKHDAGRKKNGKITTSANTTSASSPLSLPNKPLKGDHLPTPADSPKGKRAKTTSTKSSPRKPMAPKEAYKGVQGVRKALSAVGKPKKMKEKQKVKAIVREYQSNGERPVASASVPASGNTNGEATKTTAAGSNTPAAAVVSKKAEVVDLTQDDGDDDASRSVSEVASSARPELKAGHYQHKHSNNTSIISLRRFAYASPLLDPPAFRRVNVPASRASNAQNIPTPPSDPTSDTNIFSTGPGTNNTNTSQNGAVFAPAIQGSLPNGLVCIACRSYHISGQCPVKLAGLEFCNLCGLAHYGQGRICPHIQSETQVRTMLETLRYSKEPQHLVEAAKRYLKGLKGHLVQIKRQKEAKEHAARESEAAAVLQAARAPVWKMPGMSTSGMGYGLPVGQALNGSSIEKVGGWIKKTHHDIHAGTDPRNVKLPQPYVACIVGASRGIGAAGASGLVLASRRVSGLGNTAQECKKINAKAEIKIISCDITSPLSVEDLASQTKAAFGRLDALIINSGAAGCNYGVKLADIPAEEIVNVTNVNYTGSFLCVKYFIPLLLATKDGVKAIVGIKSYAALMVRGPFLMPAYNGSKAAQLRLLDLAHEQYHADGLNTYSVHPGAVPTDLALGTNFPKEFNGLLKDSTDLAGGFSVW</sequence>
<dbReference type="InterPro" id="IPR055565">
    <property type="entry name" value="DUF7141"/>
</dbReference>
<dbReference type="Pfam" id="PF23614">
    <property type="entry name" value="DUF7141"/>
    <property type="match status" value="1"/>
</dbReference>
<comment type="subunit">
    <text evidence="2">Component of the NuA4 histone acetyltransferase complex.</text>
</comment>
<feature type="compositionally biased region" description="Acidic residues" evidence="7">
    <location>
        <begin position="253"/>
        <end position="262"/>
    </location>
</feature>
<organism evidence="10 11">
    <name type="scientific">Recurvomyces mirabilis</name>
    <dbReference type="NCBI Taxonomy" id="574656"/>
    <lineage>
        <taxon>Eukaryota</taxon>
        <taxon>Fungi</taxon>
        <taxon>Dikarya</taxon>
        <taxon>Ascomycota</taxon>
        <taxon>Pezizomycotina</taxon>
        <taxon>Dothideomycetes</taxon>
        <taxon>Dothideomycetidae</taxon>
        <taxon>Mycosphaerellales</taxon>
        <taxon>Teratosphaeriaceae</taxon>
        <taxon>Recurvomyces</taxon>
    </lineage>
</organism>
<dbReference type="SUPFAM" id="SSF51735">
    <property type="entry name" value="NAD(P)-binding Rossmann-fold domains"/>
    <property type="match status" value="1"/>
</dbReference>
<dbReference type="Pfam" id="PF15446">
    <property type="entry name" value="zf-PHD-like"/>
    <property type="match status" value="1"/>
</dbReference>
<dbReference type="InterPro" id="IPR056616">
    <property type="entry name" value="Chromo_MIT1"/>
</dbReference>
<dbReference type="CDD" id="cd05233">
    <property type="entry name" value="SDR_c"/>
    <property type="match status" value="1"/>
</dbReference>
<feature type="compositionally biased region" description="Low complexity" evidence="7">
    <location>
        <begin position="1709"/>
        <end position="1722"/>
    </location>
</feature>
<feature type="compositionally biased region" description="Low complexity" evidence="7">
    <location>
        <begin position="228"/>
        <end position="237"/>
    </location>
</feature>
<dbReference type="GO" id="GO:0042393">
    <property type="term" value="F:histone binding"/>
    <property type="evidence" value="ECO:0007669"/>
    <property type="project" value="TreeGrafter"/>
</dbReference>
<keyword evidence="6" id="KW-0539">Nucleus</keyword>
<evidence type="ECO:0000313" key="10">
    <source>
        <dbReference type="EMBL" id="KAK3678881.1"/>
    </source>
</evidence>
<feature type="compositionally biased region" description="Basic residues" evidence="7">
    <location>
        <begin position="1564"/>
        <end position="1576"/>
    </location>
</feature>
<dbReference type="PRINTS" id="PR00081">
    <property type="entry name" value="GDHRDH"/>
</dbReference>
<dbReference type="Gene3D" id="3.40.50.10810">
    <property type="entry name" value="Tandem AAA-ATPase domain"/>
    <property type="match status" value="1"/>
</dbReference>
<dbReference type="PROSITE" id="PS51194">
    <property type="entry name" value="HELICASE_CTER"/>
    <property type="match status" value="1"/>
</dbReference>
<feature type="domain" description="Helicase C-terminal" evidence="9">
    <location>
        <begin position="1140"/>
        <end position="1299"/>
    </location>
</feature>
<evidence type="ECO:0000256" key="4">
    <source>
        <dbReference type="ARBA" id="ARBA00022801"/>
    </source>
</evidence>
<feature type="region of interest" description="Disordered" evidence="7">
    <location>
        <begin position="66"/>
        <end position="131"/>
    </location>
</feature>
<evidence type="ECO:0000256" key="5">
    <source>
        <dbReference type="ARBA" id="ARBA00022840"/>
    </source>
</evidence>
<dbReference type="SUPFAM" id="SSF54160">
    <property type="entry name" value="Chromo domain-like"/>
    <property type="match status" value="1"/>
</dbReference>
<evidence type="ECO:0000259" key="8">
    <source>
        <dbReference type="PROSITE" id="PS51192"/>
    </source>
</evidence>
<dbReference type="EMBL" id="JAUTXT010000003">
    <property type="protein sequence ID" value="KAK3678881.1"/>
    <property type="molecule type" value="Genomic_DNA"/>
</dbReference>
<dbReference type="PANTHER" id="PTHR45623:SF17">
    <property type="entry name" value="CHROMODOMAIN-HELICASE-DNA-BINDING PROTEIN 3-RELATED"/>
    <property type="match status" value="1"/>
</dbReference>
<feature type="region of interest" description="Disordered" evidence="7">
    <location>
        <begin position="1"/>
        <end position="36"/>
    </location>
</feature>
<feature type="compositionally biased region" description="Acidic residues" evidence="7">
    <location>
        <begin position="278"/>
        <end position="300"/>
    </location>
</feature>
<feature type="compositionally biased region" description="Basic and acidic residues" evidence="7">
    <location>
        <begin position="543"/>
        <end position="554"/>
    </location>
</feature>
<dbReference type="Gene3D" id="3.30.40.10">
    <property type="entry name" value="Zinc/RING finger domain, C3HC4 (zinc finger)"/>
    <property type="match status" value="1"/>
</dbReference>
<feature type="compositionally biased region" description="Basic residues" evidence="7">
    <location>
        <begin position="356"/>
        <end position="366"/>
    </location>
</feature>
<evidence type="ECO:0000256" key="3">
    <source>
        <dbReference type="ARBA" id="ARBA00022741"/>
    </source>
</evidence>
<keyword evidence="5" id="KW-0067">ATP-binding</keyword>
<dbReference type="GO" id="GO:0016887">
    <property type="term" value="F:ATP hydrolysis activity"/>
    <property type="evidence" value="ECO:0007669"/>
    <property type="project" value="TreeGrafter"/>
</dbReference>
<keyword evidence="3" id="KW-0547">Nucleotide-binding</keyword>
<dbReference type="InterPro" id="IPR036291">
    <property type="entry name" value="NAD(P)-bd_dom_sf"/>
</dbReference>
<dbReference type="InterPro" id="IPR013083">
    <property type="entry name" value="Znf_RING/FYVE/PHD"/>
</dbReference>
<gene>
    <name evidence="10" type="ORF">LTR78_001334</name>
</gene>
<dbReference type="Gene3D" id="3.40.50.720">
    <property type="entry name" value="NAD(P)-binding Rossmann-like Domain"/>
    <property type="match status" value="1"/>
</dbReference>
<dbReference type="Pfam" id="PF00271">
    <property type="entry name" value="Helicase_C"/>
    <property type="match status" value="1"/>
</dbReference>
<feature type="compositionally biased region" description="Polar residues" evidence="7">
    <location>
        <begin position="316"/>
        <end position="330"/>
    </location>
</feature>
<dbReference type="CDD" id="cd17919">
    <property type="entry name" value="DEXHc_Snf"/>
    <property type="match status" value="1"/>
</dbReference>
<dbReference type="CDD" id="cd18793">
    <property type="entry name" value="SF2_C_SNF"/>
    <property type="match status" value="1"/>
</dbReference>
<accession>A0AAE0WVG3</accession>
<comment type="subcellular location">
    <subcellularLocation>
        <location evidence="1">Nucleus</location>
    </subcellularLocation>
</comment>
<dbReference type="InterPro" id="IPR040934">
    <property type="entry name" value="Znf-CCCH_6"/>
</dbReference>
<dbReference type="GO" id="GO:0003677">
    <property type="term" value="F:DNA binding"/>
    <property type="evidence" value="ECO:0007669"/>
    <property type="project" value="TreeGrafter"/>
</dbReference>
<comment type="caution">
    <text evidence="10">The sequence shown here is derived from an EMBL/GenBank/DDBJ whole genome shotgun (WGS) entry which is preliminary data.</text>
</comment>